<name>A0ABP1D8Q6_9APHY</name>
<feature type="region of interest" description="Disordered" evidence="4">
    <location>
        <begin position="78"/>
        <end position="98"/>
    </location>
</feature>
<dbReference type="Pfam" id="PF00350">
    <property type="entry name" value="Dynamin_N"/>
    <property type="match status" value="1"/>
</dbReference>
<dbReference type="SMART" id="SM00053">
    <property type="entry name" value="DYNc"/>
    <property type="match status" value="1"/>
</dbReference>
<dbReference type="InterPro" id="IPR000375">
    <property type="entry name" value="Dynamin_stalk"/>
</dbReference>
<proteinExistence type="inferred from homology"/>
<evidence type="ECO:0000313" key="8">
    <source>
        <dbReference type="Proteomes" id="UP001497453"/>
    </source>
</evidence>
<keyword evidence="2 3" id="KW-0342">GTP-binding</keyword>
<dbReference type="CDD" id="cd08771">
    <property type="entry name" value="DLP_1"/>
    <property type="match status" value="1"/>
</dbReference>
<sequence>MATAGLGSEIVSVVNKLQDVFTAVGSSASQIDLPQICVLGSQSSGKSSVLENIVGRDFLPRGTGIVTRRPLVLQLINRPVPSSPQPNGNAVSKDGDKHANENEWGEFLHLPGQKFYDFNKIREEIVRDTEAKTGRNAGISPLPINLRIYSPNVLTLTLVDLPGLTKVPVGDQPKDIEKQIRDMLLKFITKPACIILAVTAANTDLANSDGLKLAREVDPEGQRTIGVLTKVDLMDAGTDVVDILAGRIIPLRLGYVPVVNRGQRDIEANKPISAALEFEREYFENHPSYKSKAQYCGTPFLARKLNMILMHHIRATLPDIKARITQQLQKFNTELQSLGGALGDTSSSSVVLSVITDFCSEFRTTIDGNTNDLSLNELSGGARISFVFHELFNQGIKTIDPFDQVKDGDIRTILYNSSGSTPSLFVGTTAFEVIVKQQIKRLEDPTLKCCQLVYDELIRILGQLLQKIPAFRRYPALRERFNSVVVNFFKTSMNPTTKLVSDMVAMQACYVNTTHPDFLNGHKAMAIVTERLNASKPPTPAPDPKSGKLAPGQINNNRDLDVDLRREEPSFFGSFFSAAKNAPKKKGAAVMESPPQVIRPQAALNDRETMETEVIKLLIHSYFNIVKREMIDMVPKAISLTLVNHSKENLQRELLQELYKPEVLDDLLKESEYVVNRRKEVVSMVQALNKAEEIVAGV</sequence>
<dbReference type="Pfam" id="PF01031">
    <property type="entry name" value="Dynamin_M"/>
    <property type="match status" value="1"/>
</dbReference>
<dbReference type="InterPro" id="IPR003130">
    <property type="entry name" value="GED"/>
</dbReference>
<dbReference type="PROSITE" id="PS51388">
    <property type="entry name" value="GED"/>
    <property type="match status" value="1"/>
</dbReference>
<feature type="region of interest" description="Disordered" evidence="4">
    <location>
        <begin position="534"/>
        <end position="556"/>
    </location>
</feature>
<gene>
    <name evidence="7" type="ORF">GFSPODELE1_LOCUS4590</name>
</gene>
<dbReference type="InterPro" id="IPR020850">
    <property type="entry name" value="GED_dom"/>
</dbReference>
<evidence type="ECO:0000259" key="5">
    <source>
        <dbReference type="PROSITE" id="PS51388"/>
    </source>
</evidence>
<dbReference type="PANTHER" id="PTHR11566">
    <property type="entry name" value="DYNAMIN"/>
    <property type="match status" value="1"/>
</dbReference>
<organism evidence="7 8">
    <name type="scientific">Somion occarium</name>
    <dbReference type="NCBI Taxonomy" id="3059160"/>
    <lineage>
        <taxon>Eukaryota</taxon>
        <taxon>Fungi</taxon>
        <taxon>Dikarya</taxon>
        <taxon>Basidiomycota</taxon>
        <taxon>Agaricomycotina</taxon>
        <taxon>Agaricomycetes</taxon>
        <taxon>Polyporales</taxon>
        <taxon>Cerrenaceae</taxon>
        <taxon>Somion</taxon>
    </lineage>
</organism>
<protein>
    <recommendedName>
        <fullName evidence="9">Vacuolar protein sorting-associated protein 1</fullName>
    </recommendedName>
</protein>
<dbReference type="SMART" id="SM00302">
    <property type="entry name" value="GED"/>
    <property type="match status" value="1"/>
</dbReference>
<evidence type="ECO:0000313" key="7">
    <source>
        <dbReference type="EMBL" id="CAL1703462.1"/>
    </source>
</evidence>
<dbReference type="InterPro" id="IPR045063">
    <property type="entry name" value="Dynamin_N"/>
</dbReference>
<dbReference type="PROSITE" id="PS51718">
    <property type="entry name" value="G_DYNAMIN_2"/>
    <property type="match status" value="1"/>
</dbReference>
<evidence type="ECO:0008006" key="9">
    <source>
        <dbReference type="Google" id="ProtNLM"/>
    </source>
</evidence>
<evidence type="ECO:0000256" key="2">
    <source>
        <dbReference type="ARBA" id="ARBA00023134"/>
    </source>
</evidence>
<evidence type="ECO:0000256" key="3">
    <source>
        <dbReference type="RuleBase" id="RU003932"/>
    </source>
</evidence>
<dbReference type="EMBL" id="OZ037946">
    <property type="protein sequence ID" value="CAL1703462.1"/>
    <property type="molecule type" value="Genomic_DNA"/>
</dbReference>
<dbReference type="InterPro" id="IPR001401">
    <property type="entry name" value="Dynamin_GTPase"/>
</dbReference>
<dbReference type="Gene3D" id="1.20.120.1240">
    <property type="entry name" value="Dynamin, middle domain"/>
    <property type="match status" value="1"/>
</dbReference>
<dbReference type="InterPro" id="IPR019762">
    <property type="entry name" value="Dynamin_GTPase_CS"/>
</dbReference>
<dbReference type="PROSITE" id="PS00410">
    <property type="entry name" value="G_DYNAMIN_1"/>
    <property type="match status" value="1"/>
</dbReference>
<dbReference type="InterPro" id="IPR022812">
    <property type="entry name" value="Dynamin"/>
</dbReference>
<evidence type="ECO:0000256" key="4">
    <source>
        <dbReference type="SAM" id="MobiDB-lite"/>
    </source>
</evidence>
<comment type="similarity">
    <text evidence="3">Belongs to the TRAFAC class dynamin-like GTPase superfamily. Dynamin/Fzo/YdjA family.</text>
</comment>
<feature type="domain" description="Dynamin-type G" evidence="6">
    <location>
        <begin position="30"/>
        <end position="318"/>
    </location>
</feature>
<dbReference type="Gene3D" id="3.40.50.300">
    <property type="entry name" value="P-loop containing nucleotide triphosphate hydrolases"/>
    <property type="match status" value="1"/>
</dbReference>
<dbReference type="PANTHER" id="PTHR11566:SF220">
    <property type="entry name" value="VACUOLAR PROTEIN SORTING-ASSOCIATED PROTEIN 1"/>
    <property type="match status" value="1"/>
</dbReference>
<feature type="domain" description="GED" evidence="5">
    <location>
        <begin position="612"/>
        <end position="698"/>
    </location>
</feature>
<dbReference type="SUPFAM" id="SSF52540">
    <property type="entry name" value="P-loop containing nucleoside triphosphate hydrolases"/>
    <property type="match status" value="1"/>
</dbReference>
<keyword evidence="8" id="KW-1185">Reference proteome</keyword>
<dbReference type="InterPro" id="IPR030381">
    <property type="entry name" value="G_DYNAMIN_dom"/>
</dbReference>
<evidence type="ECO:0000259" key="6">
    <source>
        <dbReference type="PROSITE" id="PS51718"/>
    </source>
</evidence>
<evidence type="ECO:0000256" key="1">
    <source>
        <dbReference type="ARBA" id="ARBA00022741"/>
    </source>
</evidence>
<accession>A0ABP1D8Q6</accession>
<dbReference type="Pfam" id="PF02212">
    <property type="entry name" value="GED"/>
    <property type="match status" value="1"/>
</dbReference>
<keyword evidence="1 3" id="KW-0547">Nucleotide-binding</keyword>
<reference evidence="8" key="1">
    <citation type="submission" date="2024-04" db="EMBL/GenBank/DDBJ databases">
        <authorList>
            <person name="Shaw F."/>
            <person name="Minotto A."/>
        </authorList>
    </citation>
    <scope>NUCLEOTIDE SEQUENCE [LARGE SCALE GENOMIC DNA]</scope>
</reference>
<dbReference type="PRINTS" id="PR00195">
    <property type="entry name" value="DYNAMIN"/>
</dbReference>
<dbReference type="InterPro" id="IPR027417">
    <property type="entry name" value="P-loop_NTPase"/>
</dbReference>
<dbReference type="Proteomes" id="UP001497453">
    <property type="component" value="Chromosome 3"/>
</dbReference>